<dbReference type="OrthoDB" id="8765545at2"/>
<dbReference type="Gene3D" id="3.40.1350.10">
    <property type="match status" value="1"/>
</dbReference>
<keyword evidence="2" id="KW-1185">Reference proteome</keyword>
<dbReference type="EMBL" id="SNXW01000005">
    <property type="protein sequence ID" value="TDP83055.1"/>
    <property type="molecule type" value="Genomic_DNA"/>
</dbReference>
<gene>
    <name evidence="1" type="ORF">EV672_105242</name>
</gene>
<reference evidence="1 2" key="1">
    <citation type="submission" date="2019-03" db="EMBL/GenBank/DDBJ databases">
        <title>Genomic Encyclopedia of Type Strains, Phase IV (KMG-IV): sequencing the most valuable type-strain genomes for metagenomic binning, comparative biology and taxonomic classification.</title>
        <authorList>
            <person name="Goeker M."/>
        </authorList>
    </citation>
    <scope>NUCLEOTIDE SEQUENCE [LARGE SCALE GENOMIC DNA]</scope>
    <source>
        <strain evidence="1 2">DSM 11901</strain>
    </source>
</reference>
<dbReference type="RefSeq" id="WP_133609121.1">
    <property type="nucleotide sequence ID" value="NZ_SNXW01000005.1"/>
</dbReference>
<accession>A0A4R6RAU9</accession>
<comment type="caution">
    <text evidence="1">The sequence shown here is derived from an EMBL/GenBank/DDBJ whole genome shotgun (WGS) entry which is preliminary data.</text>
</comment>
<dbReference type="GO" id="GO:0003676">
    <property type="term" value="F:nucleic acid binding"/>
    <property type="evidence" value="ECO:0007669"/>
    <property type="project" value="InterPro"/>
</dbReference>
<dbReference type="AlphaFoldDB" id="A0A4R6RAU9"/>
<protein>
    <submittedName>
        <fullName evidence="1">Uncharacterized protein</fullName>
    </submittedName>
</protein>
<evidence type="ECO:0000313" key="2">
    <source>
        <dbReference type="Proteomes" id="UP000294593"/>
    </source>
</evidence>
<dbReference type="InterPro" id="IPR011856">
    <property type="entry name" value="tRNA_endonuc-like_dom_sf"/>
</dbReference>
<dbReference type="Proteomes" id="UP000294593">
    <property type="component" value="Unassembled WGS sequence"/>
</dbReference>
<name>A0A4R6RAU9_9BURK</name>
<organism evidence="1 2">
    <name type="scientific">Aquabacterium commune</name>
    <dbReference type="NCBI Taxonomy" id="70586"/>
    <lineage>
        <taxon>Bacteria</taxon>
        <taxon>Pseudomonadati</taxon>
        <taxon>Pseudomonadota</taxon>
        <taxon>Betaproteobacteria</taxon>
        <taxon>Burkholderiales</taxon>
        <taxon>Aquabacterium</taxon>
    </lineage>
</organism>
<sequence>MGNAKSKLRAHFRKRLAENQSEVVEKWKQEKIYPFEEKSNLDPLETAERQVFDILAVSVQSYLPSFEDADYKSKKFTFQLLAHAVRENPDSVQTIISEVLGLKRSEQDDLAALLGKTSLSSIISAAKTVAGRLDFLAGLDALVFGKESKKKLLERDQLHKMLENEGWLFHEEFALAGSEQRLEEVLSKHISVLGPRQDDGAPVDIGGGKQGRVDLMLCKAVQPRSGEYDYLIVELKRPSKKIDSEVLTQIEKYAIAVASDERFRGVPAKWTFIAISNDLDAYAQKKASQRGRPKGQVYDDAEQNITVWVKCWADVINDAKSKLDFINQQLSYEADRDSAKAYLQKAHARFIPEVDLTTDGYGISTEDGIQDDDSDVMDLDEVGVPDSVIVK</sequence>
<proteinExistence type="predicted"/>
<evidence type="ECO:0000313" key="1">
    <source>
        <dbReference type="EMBL" id="TDP83055.1"/>
    </source>
</evidence>